<dbReference type="InterPro" id="IPR036322">
    <property type="entry name" value="WD40_repeat_dom_sf"/>
</dbReference>
<name>A0A918GRW2_9PSEU</name>
<dbReference type="PROSITE" id="PS50294">
    <property type="entry name" value="WD_REPEATS_REGION"/>
    <property type="match status" value="2"/>
</dbReference>
<evidence type="ECO:0000313" key="5">
    <source>
        <dbReference type="Proteomes" id="UP000660680"/>
    </source>
</evidence>
<evidence type="ECO:0000256" key="1">
    <source>
        <dbReference type="ARBA" id="ARBA00022574"/>
    </source>
</evidence>
<dbReference type="EMBL" id="BMRB01000007">
    <property type="protein sequence ID" value="GGS54020.1"/>
    <property type="molecule type" value="Genomic_DNA"/>
</dbReference>
<dbReference type="Gene3D" id="2.130.10.10">
    <property type="entry name" value="YVTN repeat-like/Quinoprotein amine dehydrogenase"/>
    <property type="match status" value="2"/>
</dbReference>
<dbReference type="SUPFAM" id="SSF50978">
    <property type="entry name" value="WD40 repeat-like"/>
    <property type="match status" value="1"/>
</dbReference>
<comment type="caution">
    <text evidence="4">The sequence shown here is derived from an EMBL/GenBank/DDBJ whole genome shotgun (WGS) entry which is preliminary data.</text>
</comment>
<protein>
    <submittedName>
        <fullName evidence="4">Uncharacterized protein</fullName>
    </submittedName>
</protein>
<keyword evidence="2" id="KW-0677">Repeat</keyword>
<evidence type="ECO:0000256" key="3">
    <source>
        <dbReference type="PROSITE-ProRule" id="PRU00221"/>
    </source>
</evidence>
<dbReference type="InterPro" id="IPR019775">
    <property type="entry name" value="WD40_repeat_CS"/>
</dbReference>
<accession>A0A918GRW2</accession>
<proteinExistence type="predicted"/>
<dbReference type="SMART" id="SM00320">
    <property type="entry name" value="WD40"/>
    <property type="match status" value="3"/>
</dbReference>
<keyword evidence="1 3" id="KW-0853">WD repeat</keyword>
<dbReference type="PANTHER" id="PTHR19879">
    <property type="entry name" value="TRANSCRIPTION INITIATION FACTOR TFIID"/>
    <property type="match status" value="1"/>
</dbReference>
<dbReference type="PROSITE" id="PS00678">
    <property type="entry name" value="WD_REPEATS_1"/>
    <property type="match status" value="1"/>
</dbReference>
<evidence type="ECO:0000313" key="4">
    <source>
        <dbReference type="EMBL" id="GGS54020.1"/>
    </source>
</evidence>
<gene>
    <name evidence="4" type="ORF">GCM10010171_56430</name>
</gene>
<evidence type="ECO:0000256" key="2">
    <source>
        <dbReference type="ARBA" id="ARBA00022737"/>
    </source>
</evidence>
<dbReference type="AlphaFoldDB" id="A0A918GRW2"/>
<dbReference type="Pfam" id="PF00400">
    <property type="entry name" value="WD40"/>
    <property type="match status" value="3"/>
</dbReference>
<feature type="repeat" description="WD" evidence="3">
    <location>
        <begin position="101"/>
        <end position="142"/>
    </location>
</feature>
<dbReference type="InterPro" id="IPR015943">
    <property type="entry name" value="WD40/YVTN_repeat-like_dom_sf"/>
</dbReference>
<dbReference type="InterPro" id="IPR001680">
    <property type="entry name" value="WD40_rpt"/>
</dbReference>
<feature type="repeat" description="WD" evidence="3">
    <location>
        <begin position="8"/>
        <end position="49"/>
    </location>
</feature>
<reference evidence="4" key="2">
    <citation type="submission" date="2020-09" db="EMBL/GenBank/DDBJ databases">
        <authorList>
            <person name="Sun Q."/>
            <person name="Ohkuma M."/>
        </authorList>
    </citation>
    <scope>NUCLEOTIDE SEQUENCE</scope>
    <source>
        <strain evidence="4">JCM 3276</strain>
    </source>
</reference>
<organism evidence="4 5">
    <name type="scientific">Actinokineospora fastidiosa</name>
    <dbReference type="NCBI Taxonomy" id="1816"/>
    <lineage>
        <taxon>Bacteria</taxon>
        <taxon>Bacillati</taxon>
        <taxon>Actinomycetota</taxon>
        <taxon>Actinomycetes</taxon>
        <taxon>Pseudonocardiales</taxon>
        <taxon>Pseudonocardiaceae</taxon>
        <taxon>Actinokineospora</taxon>
    </lineage>
</organism>
<keyword evidence="5" id="KW-1185">Reference proteome</keyword>
<dbReference type="Proteomes" id="UP000660680">
    <property type="component" value="Unassembled WGS sequence"/>
</dbReference>
<dbReference type="PANTHER" id="PTHR19879:SF9">
    <property type="entry name" value="TRANSCRIPTION INITIATION FACTOR TFIID SUBUNIT 5"/>
    <property type="match status" value="1"/>
</dbReference>
<reference evidence="4" key="1">
    <citation type="journal article" date="2014" name="Int. J. Syst. Evol. Microbiol.">
        <title>Complete genome sequence of Corynebacterium casei LMG S-19264T (=DSM 44701T), isolated from a smear-ripened cheese.</title>
        <authorList>
            <consortium name="US DOE Joint Genome Institute (JGI-PGF)"/>
            <person name="Walter F."/>
            <person name="Albersmeier A."/>
            <person name="Kalinowski J."/>
            <person name="Ruckert C."/>
        </authorList>
    </citation>
    <scope>NUCLEOTIDE SEQUENCE</scope>
    <source>
        <strain evidence="4">JCM 3276</strain>
    </source>
</reference>
<dbReference type="PROSITE" id="PS50082">
    <property type="entry name" value="WD_REPEATS_2"/>
    <property type="match status" value="2"/>
</dbReference>
<sequence>MGPDQAALAGHRDWVNDIAFSPDGRTLASAGMDGAAMLWDAGYRTPVATLIGDSGQVNAVAFSPDGRTLAAATGSDEHPPRTLDQTVTLWHTEDRAEPVRLTGHTDQVHDIAFSPDGRVLASAGADGNLILWDVAHRTSLVTLPTPTGFTGSRSAPTDASSRPRAYAGPWCCGTWPATPASPPSLVIPGR</sequence>